<gene>
    <name evidence="2" type="ORF">MAR_034923</name>
</gene>
<dbReference type="Gene3D" id="4.10.640.40">
    <property type="entry name" value="Cytoplasmic polyadenylation element-binding protein, ZZ domain"/>
    <property type="match status" value="1"/>
</dbReference>
<organism evidence="2 3">
    <name type="scientific">Mya arenaria</name>
    <name type="common">Soft-shell clam</name>
    <dbReference type="NCBI Taxonomy" id="6604"/>
    <lineage>
        <taxon>Eukaryota</taxon>
        <taxon>Metazoa</taxon>
        <taxon>Spiralia</taxon>
        <taxon>Lophotrochozoa</taxon>
        <taxon>Mollusca</taxon>
        <taxon>Bivalvia</taxon>
        <taxon>Autobranchia</taxon>
        <taxon>Heteroconchia</taxon>
        <taxon>Euheterodonta</taxon>
        <taxon>Imparidentia</taxon>
        <taxon>Neoheterodontei</taxon>
        <taxon>Myida</taxon>
        <taxon>Myoidea</taxon>
        <taxon>Myidae</taxon>
        <taxon>Mya</taxon>
    </lineage>
</organism>
<evidence type="ECO:0000313" key="2">
    <source>
        <dbReference type="EMBL" id="WAR09847.1"/>
    </source>
</evidence>
<protein>
    <submittedName>
        <fullName evidence="2">TRI33-like protein</fullName>
    </submittedName>
</protein>
<sequence length="357" mass="40642">MASNLSSSVYQTSDLIHDFACSPCKDDGLNNEAQFFCDQCRKYYCNNCVAHHNKLFRTHSVLGKQAVSKWVGYAGLSPIEICDKHGDKKLDMLCEDHDELGCYVCVSLTHRMCQSIKHIPDIAGKVKSTTEFKQFPSNVRLTSSKLQSLSDKTLQNKQSLKDAGKKILAEIKSLRKELNNTFDELETKTNTILQNQLHDADEFLQEDIDKCTQLHEKLRTFLEAIQSQQDDTSYIAYRKCKDKMREAESLIQELSVKPDTILTFHSDPRIEQFLYGLKTLGGTLAFPCKHSWKYIPTSHVFNVKNRSKSIVKMQSDVHECFIGGICELPGGEILITDMKNYKVKLLNSQYQVTATCD</sequence>
<dbReference type="InterPro" id="IPR038446">
    <property type="entry name" value="CEBP_ZZ_sf"/>
</dbReference>
<keyword evidence="1" id="KW-0175">Coiled coil</keyword>
<dbReference type="Proteomes" id="UP001164746">
    <property type="component" value="Chromosome 7"/>
</dbReference>
<dbReference type="InterPro" id="IPR047153">
    <property type="entry name" value="TRIM45/56/19-like"/>
</dbReference>
<evidence type="ECO:0000256" key="1">
    <source>
        <dbReference type="SAM" id="Coils"/>
    </source>
</evidence>
<dbReference type="EMBL" id="CP111018">
    <property type="protein sequence ID" value="WAR09847.1"/>
    <property type="molecule type" value="Genomic_DNA"/>
</dbReference>
<dbReference type="CDD" id="cd19757">
    <property type="entry name" value="Bbox1"/>
    <property type="match status" value="1"/>
</dbReference>
<dbReference type="CDD" id="cd19756">
    <property type="entry name" value="Bbox2"/>
    <property type="match status" value="1"/>
</dbReference>
<proteinExistence type="predicted"/>
<dbReference type="PANTHER" id="PTHR25462">
    <property type="entry name" value="BONUS, ISOFORM C-RELATED"/>
    <property type="match status" value="1"/>
</dbReference>
<name>A0ABY7EIM5_MYAAR</name>
<feature type="non-terminal residue" evidence="2">
    <location>
        <position position="357"/>
    </location>
</feature>
<accession>A0ABY7EIM5</accession>
<dbReference type="PANTHER" id="PTHR25462:SF291">
    <property type="entry name" value="E3 UBIQUITIN-PROTEIN LIGASE TRIM45"/>
    <property type="match status" value="1"/>
</dbReference>
<keyword evidence="3" id="KW-1185">Reference proteome</keyword>
<reference evidence="2" key="1">
    <citation type="submission" date="2022-11" db="EMBL/GenBank/DDBJ databases">
        <title>Centuries of genome instability and evolution in soft-shell clam transmissible cancer (bioRxiv).</title>
        <authorList>
            <person name="Hart S.F.M."/>
            <person name="Yonemitsu M.A."/>
            <person name="Giersch R.M."/>
            <person name="Beal B.F."/>
            <person name="Arriagada G."/>
            <person name="Davis B.W."/>
            <person name="Ostrander E.A."/>
            <person name="Goff S.P."/>
            <person name="Metzger M.J."/>
        </authorList>
    </citation>
    <scope>NUCLEOTIDE SEQUENCE</scope>
    <source>
        <strain evidence="2">MELC-2E11</strain>
        <tissue evidence="2">Siphon/mantle</tissue>
    </source>
</reference>
<dbReference type="Gene3D" id="3.30.160.60">
    <property type="entry name" value="Classic Zinc Finger"/>
    <property type="match status" value="1"/>
</dbReference>
<feature type="coiled-coil region" evidence="1">
    <location>
        <begin position="157"/>
        <end position="195"/>
    </location>
</feature>
<evidence type="ECO:0000313" key="3">
    <source>
        <dbReference type="Proteomes" id="UP001164746"/>
    </source>
</evidence>
<dbReference type="SUPFAM" id="SSF57845">
    <property type="entry name" value="B-box zinc-binding domain"/>
    <property type="match status" value="1"/>
</dbReference>